<feature type="region of interest" description="Disordered" evidence="2">
    <location>
        <begin position="354"/>
        <end position="373"/>
    </location>
</feature>
<organism evidence="3 4">
    <name type="scientific">Stylosanthes scabra</name>
    <dbReference type="NCBI Taxonomy" id="79078"/>
    <lineage>
        <taxon>Eukaryota</taxon>
        <taxon>Viridiplantae</taxon>
        <taxon>Streptophyta</taxon>
        <taxon>Embryophyta</taxon>
        <taxon>Tracheophyta</taxon>
        <taxon>Spermatophyta</taxon>
        <taxon>Magnoliopsida</taxon>
        <taxon>eudicotyledons</taxon>
        <taxon>Gunneridae</taxon>
        <taxon>Pentapetalae</taxon>
        <taxon>rosids</taxon>
        <taxon>fabids</taxon>
        <taxon>Fabales</taxon>
        <taxon>Fabaceae</taxon>
        <taxon>Papilionoideae</taxon>
        <taxon>50 kb inversion clade</taxon>
        <taxon>dalbergioids sensu lato</taxon>
        <taxon>Dalbergieae</taxon>
        <taxon>Pterocarpus clade</taxon>
        <taxon>Stylosanthes</taxon>
    </lineage>
</organism>
<feature type="coiled-coil region" evidence="1">
    <location>
        <begin position="234"/>
        <end position="303"/>
    </location>
</feature>
<evidence type="ECO:0000313" key="3">
    <source>
        <dbReference type="EMBL" id="MED6193749.1"/>
    </source>
</evidence>
<protein>
    <submittedName>
        <fullName evidence="3">Uncharacterized protein</fullName>
    </submittedName>
</protein>
<sequence length="373" mass="42839">MAGKGVIQVPQRVPDDYLNEDEGKYDIIAPGPGERVIPREGVTPFWVDEEGKNRFPLYWCRDWWIPKVNDLERDEELFAELLKELWGGKDQHLSAKMLLREKPSFVRTEIEKVADKSKRYNRLRNSLLVKTWSPTIEVDKETHQLGNIKTHNRNMEAFSATSLIMSDLRNSTYSGEITVSMDAARKKLRGAVVVPNAEVQCLRTHNASLEAEKRVIEMAKFALSGKLTKLEARLPLGVREVDELKENIKKLEEDRLLEYEKHKVMASKFFTLLEEHKKLSENQRKLQKELQESEEERIQVTKDALEVVKDVVENLKHQIKLFVPDFDNDSISPDYKVVDGKVVDEKGAEVLAGSQVLEGEKEVEDSTPGDKED</sequence>
<dbReference type="Proteomes" id="UP001341840">
    <property type="component" value="Unassembled WGS sequence"/>
</dbReference>
<keyword evidence="4" id="KW-1185">Reference proteome</keyword>
<accession>A0ABU6X931</accession>
<keyword evidence="1" id="KW-0175">Coiled coil</keyword>
<evidence type="ECO:0000256" key="2">
    <source>
        <dbReference type="SAM" id="MobiDB-lite"/>
    </source>
</evidence>
<reference evidence="3 4" key="1">
    <citation type="journal article" date="2023" name="Plants (Basel)">
        <title>Bridging the Gap: Combining Genomics and Transcriptomics Approaches to Understand Stylosanthes scabra, an Orphan Legume from the Brazilian Caatinga.</title>
        <authorList>
            <person name="Ferreira-Neto J.R.C."/>
            <person name="da Silva M.D."/>
            <person name="Binneck E."/>
            <person name="de Melo N.F."/>
            <person name="da Silva R.H."/>
            <person name="de Melo A.L.T.M."/>
            <person name="Pandolfi V."/>
            <person name="Bustamante F.O."/>
            <person name="Brasileiro-Vidal A.C."/>
            <person name="Benko-Iseppon A.M."/>
        </authorList>
    </citation>
    <scope>NUCLEOTIDE SEQUENCE [LARGE SCALE GENOMIC DNA]</scope>
    <source>
        <tissue evidence="3">Leaves</tissue>
    </source>
</reference>
<name>A0ABU6X931_9FABA</name>
<gene>
    <name evidence="3" type="ORF">PIB30_022379</name>
</gene>
<comment type="caution">
    <text evidence="3">The sequence shown here is derived from an EMBL/GenBank/DDBJ whole genome shotgun (WGS) entry which is preliminary data.</text>
</comment>
<evidence type="ECO:0000313" key="4">
    <source>
        <dbReference type="Proteomes" id="UP001341840"/>
    </source>
</evidence>
<proteinExistence type="predicted"/>
<evidence type="ECO:0000256" key="1">
    <source>
        <dbReference type="SAM" id="Coils"/>
    </source>
</evidence>
<dbReference type="EMBL" id="JASCZI010211524">
    <property type="protein sequence ID" value="MED6193749.1"/>
    <property type="molecule type" value="Genomic_DNA"/>
</dbReference>